<feature type="region of interest" description="Disordered" evidence="1">
    <location>
        <begin position="1"/>
        <end position="23"/>
    </location>
</feature>
<dbReference type="Gramene" id="TuG1812G0500004358.01.T01">
    <property type="protein sequence ID" value="TuG1812G0500004358.01.T01"/>
    <property type="gene ID" value="TuG1812G0500004358.01"/>
</dbReference>
<reference evidence="3" key="1">
    <citation type="journal article" date="2013" name="Nature">
        <title>Draft genome of the wheat A-genome progenitor Triticum urartu.</title>
        <authorList>
            <person name="Ling H.Q."/>
            <person name="Zhao S."/>
            <person name="Liu D."/>
            <person name="Wang J."/>
            <person name="Sun H."/>
            <person name="Zhang C."/>
            <person name="Fan H."/>
            <person name="Li D."/>
            <person name="Dong L."/>
            <person name="Tao Y."/>
            <person name="Gao C."/>
            <person name="Wu H."/>
            <person name="Li Y."/>
            <person name="Cui Y."/>
            <person name="Guo X."/>
            <person name="Zheng S."/>
            <person name="Wang B."/>
            <person name="Yu K."/>
            <person name="Liang Q."/>
            <person name="Yang W."/>
            <person name="Lou X."/>
            <person name="Chen J."/>
            <person name="Feng M."/>
            <person name="Jian J."/>
            <person name="Zhang X."/>
            <person name="Luo G."/>
            <person name="Jiang Y."/>
            <person name="Liu J."/>
            <person name="Wang Z."/>
            <person name="Sha Y."/>
            <person name="Zhang B."/>
            <person name="Wu H."/>
            <person name="Tang D."/>
            <person name="Shen Q."/>
            <person name="Xue P."/>
            <person name="Zou S."/>
            <person name="Wang X."/>
            <person name="Liu X."/>
            <person name="Wang F."/>
            <person name="Yang Y."/>
            <person name="An X."/>
            <person name="Dong Z."/>
            <person name="Zhang K."/>
            <person name="Zhang X."/>
            <person name="Luo M.C."/>
            <person name="Dvorak J."/>
            <person name="Tong Y."/>
            <person name="Wang J."/>
            <person name="Yang H."/>
            <person name="Li Z."/>
            <person name="Wang D."/>
            <person name="Zhang A."/>
            <person name="Wang J."/>
        </authorList>
    </citation>
    <scope>NUCLEOTIDE SEQUENCE</scope>
    <source>
        <strain evidence="3">cv. G1812</strain>
    </source>
</reference>
<protein>
    <submittedName>
        <fullName evidence="2">Uncharacterized protein</fullName>
    </submittedName>
</protein>
<dbReference type="AlphaFoldDB" id="A0A8R7QG46"/>
<feature type="region of interest" description="Disordered" evidence="1">
    <location>
        <begin position="95"/>
        <end position="117"/>
    </location>
</feature>
<keyword evidence="3" id="KW-1185">Reference proteome</keyword>
<evidence type="ECO:0000313" key="2">
    <source>
        <dbReference type="EnsemblPlants" id="TuG1812G0500004358.01.T01"/>
    </source>
</evidence>
<dbReference type="EnsemblPlants" id="TuG1812G0500004358.01.T01">
    <property type="protein sequence ID" value="TuG1812G0500004358.01.T01"/>
    <property type="gene ID" value="TuG1812G0500004358.01"/>
</dbReference>
<feature type="compositionally biased region" description="Basic and acidic residues" evidence="1">
    <location>
        <begin position="99"/>
        <end position="112"/>
    </location>
</feature>
<evidence type="ECO:0000313" key="3">
    <source>
        <dbReference type="Proteomes" id="UP000015106"/>
    </source>
</evidence>
<evidence type="ECO:0000256" key="1">
    <source>
        <dbReference type="SAM" id="MobiDB-lite"/>
    </source>
</evidence>
<accession>A0A8R7QG46</accession>
<name>A0A8R7QG46_TRIUA</name>
<dbReference type="Proteomes" id="UP000015106">
    <property type="component" value="Chromosome 5"/>
</dbReference>
<organism evidence="2 3">
    <name type="scientific">Triticum urartu</name>
    <name type="common">Red wild einkorn</name>
    <name type="synonym">Crithodium urartu</name>
    <dbReference type="NCBI Taxonomy" id="4572"/>
    <lineage>
        <taxon>Eukaryota</taxon>
        <taxon>Viridiplantae</taxon>
        <taxon>Streptophyta</taxon>
        <taxon>Embryophyta</taxon>
        <taxon>Tracheophyta</taxon>
        <taxon>Spermatophyta</taxon>
        <taxon>Magnoliopsida</taxon>
        <taxon>Liliopsida</taxon>
        <taxon>Poales</taxon>
        <taxon>Poaceae</taxon>
        <taxon>BOP clade</taxon>
        <taxon>Pooideae</taxon>
        <taxon>Triticodae</taxon>
        <taxon>Triticeae</taxon>
        <taxon>Triticinae</taxon>
        <taxon>Triticum</taxon>
    </lineage>
</organism>
<reference evidence="2" key="2">
    <citation type="submission" date="2018-03" db="EMBL/GenBank/DDBJ databases">
        <title>The Triticum urartu genome reveals the dynamic nature of wheat genome evolution.</title>
        <authorList>
            <person name="Ling H."/>
            <person name="Ma B."/>
            <person name="Shi X."/>
            <person name="Liu H."/>
            <person name="Dong L."/>
            <person name="Sun H."/>
            <person name="Cao Y."/>
            <person name="Gao Q."/>
            <person name="Zheng S."/>
            <person name="Li Y."/>
            <person name="Yu Y."/>
            <person name="Du H."/>
            <person name="Qi M."/>
            <person name="Li Y."/>
            <person name="Yu H."/>
            <person name="Cui Y."/>
            <person name="Wang N."/>
            <person name="Chen C."/>
            <person name="Wu H."/>
            <person name="Zhao Y."/>
            <person name="Zhang J."/>
            <person name="Li Y."/>
            <person name="Zhou W."/>
            <person name="Zhang B."/>
            <person name="Hu W."/>
            <person name="Eijk M."/>
            <person name="Tang J."/>
            <person name="Witsenboer H."/>
            <person name="Zhao S."/>
            <person name="Li Z."/>
            <person name="Zhang A."/>
            <person name="Wang D."/>
            <person name="Liang C."/>
        </authorList>
    </citation>
    <scope>NUCLEOTIDE SEQUENCE [LARGE SCALE GENOMIC DNA]</scope>
    <source>
        <strain evidence="2">cv. G1812</strain>
    </source>
</reference>
<proteinExistence type="predicted"/>
<sequence>MPPAAEMASAELDAGSALERGSRCPEGERVVEGRNSGNHISLLDVDDLKRRWLAITEKAGKGRVVLRRPQKAVVGKMDPMVADLKNMAWEIIEGGMGNRRKEESRSPEKEDQGEPPVQKIQAIPVIAGQACAPERELHDQKRKPTEVWCTCTGKLWSWSRASCYAVLRLT</sequence>
<reference evidence="2" key="3">
    <citation type="submission" date="2022-06" db="UniProtKB">
        <authorList>
            <consortium name="EnsemblPlants"/>
        </authorList>
    </citation>
    <scope>IDENTIFICATION</scope>
</reference>